<dbReference type="InterPro" id="IPR029063">
    <property type="entry name" value="SAM-dependent_MTases_sf"/>
</dbReference>
<evidence type="ECO:0000259" key="1">
    <source>
        <dbReference type="Pfam" id="PF05050"/>
    </source>
</evidence>
<evidence type="ECO:0000313" key="3">
    <source>
        <dbReference type="Proteomes" id="UP000707356"/>
    </source>
</evidence>
<keyword evidence="2" id="KW-0808">Transferase</keyword>
<dbReference type="GO" id="GO:0008168">
    <property type="term" value="F:methyltransferase activity"/>
    <property type="evidence" value="ECO:0007669"/>
    <property type="project" value="UniProtKB-KW"/>
</dbReference>
<reference evidence="2" key="1">
    <citation type="submission" date="2021-05" db="EMBL/GenBank/DDBJ databases">
        <authorList>
            <person name="Pietrasiak N."/>
            <person name="Ward R."/>
            <person name="Stajich J.E."/>
            <person name="Kurbessoian T."/>
        </authorList>
    </citation>
    <scope>NUCLEOTIDE SEQUENCE</scope>
    <source>
        <strain evidence="2">GSE-TBD4-15B</strain>
    </source>
</reference>
<dbReference type="PANTHER" id="PTHR34203:SF15">
    <property type="entry name" value="SLL1173 PROTEIN"/>
    <property type="match status" value="1"/>
</dbReference>
<proteinExistence type="predicted"/>
<dbReference type="EMBL" id="JAHHHV010000007">
    <property type="protein sequence ID" value="MBW4464200.1"/>
    <property type="molecule type" value="Genomic_DNA"/>
</dbReference>
<reference evidence="2" key="2">
    <citation type="journal article" date="2022" name="Microbiol. Resour. Announc.">
        <title>Metagenome Sequencing to Explore Phylogenomics of Terrestrial Cyanobacteria.</title>
        <authorList>
            <person name="Ward R.D."/>
            <person name="Stajich J.E."/>
            <person name="Johansen J.R."/>
            <person name="Huntemann M."/>
            <person name="Clum A."/>
            <person name="Foster B."/>
            <person name="Foster B."/>
            <person name="Roux S."/>
            <person name="Palaniappan K."/>
            <person name="Varghese N."/>
            <person name="Mukherjee S."/>
            <person name="Reddy T.B.K."/>
            <person name="Daum C."/>
            <person name="Copeland A."/>
            <person name="Chen I.A."/>
            <person name="Ivanova N.N."/>
            <person name="Kyrpides N.C."/>
            <person name="Shapiro N."/>
            <person name="Eloe-Fadrosh E.A."/>
            <person name="Pietrasiak N."/>
        </authorList>
    </citation>
    <scope>NUCLEOTIDE SEQUENCE</scope>
    <source>
        <strain evidence="2">GSE-TBD4-15B</strain>
    </source>
</reference>
<dbReference type="InterPro" id="IPR006342">
    <property type="entry name" value="FkbM_mtfrase"/>
</dbReference>
<dbReference type="Pfam" id="PF05050">
    <property type="entry name" value="Methyltransf_21"/>
    <property type="match status" value="1"/>
</dbReference>
<dbReference type="GO" id="GO:0032259">
    <property type="term" value="P:methylation"/>
    <property type="evidence" value="ECO:0007669"/>
    <property type="project" value="UniProtKB-KW"/>
</dbReference>
<feature type="domain" description="Methyltransferase FkbM" evidence="1">
    <location>
        <begin position="33"/>
        <end position="180"/>
    </location>
</feature>
<comment type="caution">
    <text evidence="2">The sequence shown here is derived from an EMBL/GenBank/DDBJ whole genome shotgun (WGS) entry which is preliminary data.</text>
</comment>
<dbReference type="AlphaFoldDB" id="A0A951P814"/>
<dbReference type="SUPFAM" id="SSF53335">
    <property type="entry name" value="S-adenosyl-L-methionine-dependent methyltransferases"/>
    <property type="match status" value="1"/>
</dbReference>
<organism evidence="2 3">
    <name type="scientific">Pegethrix bostrychoides GSE-TBD4-15B</name>
    <dbReference type="NCBI Taxonomy" id="2839662"/>
    <lineage>
        <taxon>Bacteria</taxon>
        <taxon>Bacillati</taxon>
        <taxon>Cyanobacteriota</taxon>
        <taxon>Cyanophyceae</taxon>
        <taxon>Oculatellales</taxon>
        <taxon>Oculatellaceae</taxon>
        <taxon>Pegethrix</taxon>
    </lineage>
</organism>
<accession>A0A951P814</accession>
<dbReference type="PANTHER" id="PTHR34203">
    <property type="entry name" value="METHYLTRANSFERASE, FKBM FAMILY PROTEIN"/>
    <property type="match status" value="1"/>
</dbReference>
<dbReference type="Gene3D" id="3.40.50.150">
    <property type="entry name" value="Vaccinia Virus protein VP39"/>
    <property type="match status" value="1"/>
</dbReference>
<protein>
    <submittedName>
        <fullName evidence="2">FkbM family methyltransferase</fullName>
    </submittedName>
</protein>
<dbReference type="Proteomes" id="UP000707356">
    <property type="component" value="Unassembled WGS sequence"/>
</dbReference>
<sequence length="292" mass="32993">MISNLMQILQISSFKEVLQAYSVVDPEHSFFIDGGAGYGTTCIDMLAAAEETCKGIYAFEPNPINRDVFKASDSRIILLGKALSSENGYASFSISKSISDESSQLHGYSSVGKIVTSDENISASGQFLTVECCRAEDYVESNPISFIKLDLQGGELDALHGLQSILPSVKWMWIEFSNQPGLYEFLAKNDFMLFDCEYLFAGTPNEFHYEKFHISRQGKNTLGKSIFHGFRKESWTDGYIKTLDFNQRRRRLVQTDLVAINKRHFQIFFDALKVLLESKDIYSIGNLEISLR</sequence>
<keyword evidence="2" id="KW-0489">Methyltransferase</keyword>
<gene>
    <name evidence="2" type="ORF">KME07_02015</name>
</gene>
<evidence type="ECO:0000313" key="2">
    <source>
        <dbReference type="EMBL" id="MBW4464200.1"/>
    </source>
</evidence>
<name>A0A951P814_9CYAN</name>
<dbReference type="NCBIfam" id="TIGR01444">
    <property type="entry name" value="fkbM_fam"/>
    <property type="match status" value="1"/>
</dbReference>
<dbReference type="InterPro" id="IPR052514">
    <property type="entry name" value="SAM-dependent_MTase"/>
</dbReference>